<organism evidence="2 3">
    <name type="scientific">Luteimonas endophytica</name>
    <dbReference type="NCBI Taxonomy" id="3042023"/>
    <lineage>
        <taxon>Bacteria</taxon>
        <taxon>Pseudomonadati</taxon>
        <taxon>Pseudomonadota</taxon>
        <taxon>Gammaproteobacteria</taxon>
        <taxon>Lysobacterales</taxon>
        <taxon>Lysobacteraceae</taxon>
        <taxon>Luteimonas</taxon>
    </lineage>
</organism>
<dbReference type="Proteomes" id="UP001156940">
    <property type="component" value="Unassembled WGS sequence"/>
</dbReference>
<comment type="caution">
    <text evidence="2">The sequence shown here is derived from an EMBL/GenBank/DDBJ whole genome shotgun (WGS) entry which is preliminary data.</text>
</comment>
<evidence type="ECO:0000259" key="1">
    <source>
        <dbReference type="Pfam" id="PF14280"/>
    </source>
</evidence>
<dbReference type="EMBL" id="JARXRM010000043">
    <property type="protein sequence ID" value="MDH5824199.1"/>
    <property type="molecule type" value="Genomic_DNA"/>
</dbReference>
<accession>A0ABT6JBK2</accession>
<proteinExistence type="predicted"/>
<dbReference type="RefSeq" id="WP_280575494.1">
    <property type="nucleotide sequence ID" value="NZ_JARXRM010000043.1"/>
</dbReference>
<keyword evidence="3" id="KW-1185">Reference proteome</keyword>
<dbReference type="Pfam" id="PF14280">
    <property type="entry name" value="DUF4365"/>
    <property type="match status" value="1"/>
</dbReference>
<evidence type="ECO:0000313" key="2">
    <source>
        <dbReference type="EMBL" id="MDH5824199.1"/>
    </source>
</evidence>
<feature type="domain" description="DUF4365" evidence="1">
    <location>
        <begin position="17"/>
        <end position="114"/>
    </location>
</feature>
<sequence>MAPNFPENQQTGAVTEDEVSLLFMKWGWTVGRDRLDTGYDLCVEPETSHYGGARFLVQVKGTTQKRKSASLVAPVGRARLRQYVRNPHPVFLVRATPDGHLYWIHVQQWAKTNSHRLSGEGVAHVRMSSDYTLADRDQFEVYLQQVLSPPSSRPGALGTLAEERANYLNALDPRLRVRVNVRDGAEEHRLFANSENVEAHFSFQPRALPENLSRLDEALNFGLPRSIQVDNFQMSGSPMYTALGVDRPHTGTLTIEAEPRPAWVRIYPGREYSITAQELALPADFYLGRTGIAVSNEARNNVFRIDVRLEALNGGLAGGSTLFICEKRLTAAPIQQFKELGDASEWADQAYQQKMMFFELAVDGKRSRLWPQEVSNEMLGWLHHIKLLARIHAIARFLNLDYSLPFGYQISQEEANEIEFAYELLRGHRVSGGSVSILIEDAASLAPSKTPQGLVATTNIVMTLSGQDFGILPVEIDMPGYVIERIPDTNNFRVHHPEAADAWVIYKPDAPMDGLIRRKPA</sequence>
<evidence type="ECO:0000313" key="3">
    <source>
        <dbReference type="Proteomes" id="UP001156940"/>
    </source>
</evidence>
<gene>
    <name evidence="2" type="ORF">QFW77_14555</name>
</gene>
<reference evidence="2 3" key="1">
    <citation type="submission" date="2023-04" db="EMBL/GenBank/DDBJ databases">
        <title>Luteimonas endophyticus RD2P54.</title>
        <authorList>
            <person name="Sun J.-Q."/>
        </authorList>
    </citation>
    <scope>NUCLEOTIDE SEQUENCE [LARGE SCALE GENOMIC DNA]</scope>
    <source>
        <strain evidence="2 3">RD2P54</strain>
    </source>
</reference>
<name>A0ABT6JBK2_9GAMM</name>
<dbReference type="Gene3D" id="3.40.1350.10">
    <property type="match status" value="1"/>
</dbReference>
<protein>
    <submittedName>
        <fullName evidence="2">DUF4365 domain-containing protein</fullName>
    </submittedName>
</protein>
<dbReference type="InterPro" id="IPR025375">
    <property type="entry name" value="DUF4365"/>
</dbReference>
<dbReference type="InterPro" id="IPR011856">
    <property type="entry name" value="tRNA_endonuc-like_dom_sf"/>
</dbReference>